<accession>D0KWB6</accession>
<feature type="binding site" evidence="8">
    <location>
        <begin position="118"/>
        <end position="121"/>
    </location>
    <ligand>
        <name>GTP</name>
        <dbReference type="ChEBI" id="CHEBI:37565"/>
        <label>1</label>
    </ligand>
</feature>
<feature type="compositionally biased region" description="Low complexity" evidence="10">
    <location>
        <begin position="494"/>
        <end position="536"/>
    </location>
</feature>
<evidence type="ECO:0000256" key="7">
    <source>
        <dbReference type="ARBA" id="ARBA00032345"/>
    </source>
</evidence>
<dbReference type="InterPro" id="IPR005225">
    <property type="entry name" value="Small_GTP-bd"/>
</dbReference>
<dbReference type="InterPro" id="IPR015946">
    <property type="entry name" value="KH_dom-like_a/b"/>
</dbReference>
<dbReference type="GO" id="GO:0005525">
    <property type="term" value="F:GTP binding"/>
    <property type="evidence" value="ECO:0007669"/>
    <property type="project" value="UniProtKB-UniRule"/>
</dbReference>
<feature type="compositionally biased region" description="Gly residues" evidence="10">
    <location>
        <begin position="556"/>
        <end position="567"/>
    </location>
</feature>
<dbReference type="CDD" id="cd01895">
    <property type="entry name" value="EngA2"/>
    <property type="match status" value="1"/>
</dbReference>
<keyword evidence="3 8" id="KW-0690">Ribosome biogenesis</keyword>
<dbReference type="KEGG" id="hna:Hneap_2203"/>
<feature type="binding site" evidence="8">
    <location>
        <begin position="56"/>
        <end position="60"/>
    </location>
    <ligand>
        <name>GTP</name>
        <dbReference type="ChEBI" id="CHEBI:37565"/>
        <label>1</label>
    </ligand>
</feature>
<dbReference type="NCBIfam" id="TIGR03594">
    <property type="entry name" value="GTPase_EngA"/>
    <property type="match status" value="1"/>
</dbReference>
<evidence type="ECO:0000256" key="10">
    <source>
        <dbReference type="SAM" id="MobiDB-lite"/>
    </source>
</evidence>
<feature type="compositionally biased region" description="Low complexity" evidence="10">
    <location>
        <begin position="545"/>
        <end position="555"/>
    </location>
</feature>
<feature type="binding site" evidence="8">
    <location>
        <begin position="9"/>
        <end position="16"/>
    </location>
    <ligand>
        <name>GTP</name>
        <dbReference type="ChEBI" id="CHEBI:37565"/>
        <label>1</label>
    </ligand>
</feature>
<evidence type="ECO:0000256" key="3">
    <source>
        <dbReference type="ARBA" id="ARBA00022517"/>
    </source>
</evidence>
<evidence type="ECO:0000256" key="9">
    <source>
        <dbReference type="PROSITE-ProRule" id="PRU01049"/>
    </source>
</evidence>
<sequence length="567" mass="62065">MKPVIALVGRPNVGKSTLFNQMTRSRAALVADYAGLTRDRQYGSAEHEGRDFIVIDTGGLTGERGGIEALMQDQAWAAIEEADCVVFMVDARAGLTVADQEIAEKLRRSSKPIQLVVNKVDGVDESLVQAEFARLGLGEPVFTTASHGRGISTLWDAVLVRLADKLAVMDEEPEYDEKTIRVALIGRPNVGKSTLTNRLLGEDRVLAFDQPGTTRDSIYIPFEQNGKAYTLIDTAGVRRRARVNEMIEKFSIVKTLQAIEAANVVILVCDAHEGISEQDQHLLGFIHDRGRALVIAINKWDNLTDYARAEVKRQIDLRLDFINYAEMHFISALHGTGVGHLFESVDKAYLAAMRDISTNVLTRSLEAAVFAHQPPLIHGRRIKLRYAHQGGSNPPIIVIHGKQTDRLPGNYSRYLEGWFRKEFQLMGTPIRLEFRTDSNPYEGKYDIRTPLQRFKAKKEERQIAGMKRKSAANAERRARDEAASGNTPPATSVKAGKPAAKATTTKTTARNSAKGAAKSTARPAAKTAAPKTVAKANSRKSALSARPAAKVAPRKPGGGRGGRSGGK</sequence>
<evidence type="ECO:0000256" key="1">
    <source>
        <dbReference type="ARBA" id="ARBA00008279"/>
    </source>
</evidence>
<dbReference type="Proteomes" id="UP000009102">
    <property type="component" value="Chromosome"/>
</dbReference>
<dbReference type="PROSITE" id="PS51712">
    <property type="entry name" value="G_ENGA"/>
    <property type="match status" value="2"/>
</dbReference>
<comment type="function">
    <text evidence="8">GTPase that plays an essential role in the late steps of ribosome biogenesis.</text>
</comment>
<keyword evidence="6 8" id="KW-0342">GTP-binding</keyword>
<comment type="similarity">
    <text evidence="1 8 9">Belongs to the TRAFAC class TrmE-Era-EngA-EngB-Septin-like GTPase superfamily. EngA (Der) GTPase family.</text>
</comment>
<comment type="subunit">
    <text evidence="8">Associates with the 50S ribosomal subunit.</text>
</comment>
<feature type="binding site" evidence="8">
    <location>
        <begin position="186"/>
        <end position="193"/>
    </location>
    <ligand>
        <name>GTP</name>
        <dbReference type="ChEBI" id="CHEBI:37565"/>
        <label>2</label>
    </ligand>
</feature>
<organism evidence="12 13">
    <name type="scientific">Halothiobacillus neapolitanus (strain ATCC 23641 / DSM 15147 / CIP 104769 / NCIMB 8539 / c2)</name>
    <name type="common">Thiobacillus neapolitanus</name>
    <dbReference type="NCBI Taxonomy" id="555778"/>
    <lineage>
        <taxon>Bacteria</taxon>
        <taxon>Pseudomonadati</taxon>
        <taxon>Pseudomonadota</taxon>
        <taxon>Gammaproteobacteria</taxon>
        <taxon>Chromatiales</taxon>
        <taxon>Halothiobacillaceae</taxon>
        <taxon>Halothiobacillus</taxon>
    </lineage>
</organism>
<dbReference type="GO" id="GO:0042254">
    <property type="term" value="P:ribosome biogenesis"/>
    <property type="evidence" value="ECO:0007669"/>
    <property type="project" value="UniProtKB-KW"/>
</dbReference>
<dbReference type="CDD" id="cd01894">
    <property type="entry name" value="EngA1"/>
    <property type="match status" value="1"/>
</dbReference>
<dbReference type="EMBL" id="CP001801">
    <property type="protein sequence ID" value="ACX97019.1"/>
    <property type="molecule type" value="Genomic_DNA"/>
</dbReference>
<reference evidence="12 13" key="1">
    <citation type="submission" date="2009-10" db="EMBL/GenBank/DDBJ databases">
        <title>Complete sequence of Halothiobacillus neapolitanus c2.</title>
        <authorList>
            <consortium name="US DOE Joint Genome Institute"/>
            <person name="Lucas S."/>
            <person name="Copeland A."/>
            <person name="Lapidus A."/>
            <person name="Glavina del Rio T."/>
            <person name="Tice H."/>
            <person name="Bruce D."/>
            <person name="Goodwin L."/>
            <person name="Pitluck S."/>
            <person name="Davenport K."/>
            <person name="Brettin T."/>
            <person name="Detter J.C."/>
            <person name="Han C."/>
            <person name="Tapia R."/>
            <person name="Larimer F."/>
            <person name="Land M."/>
            <person name="Hauser L."/>
            <person name="Kyrpides N."/>
            <person name="Mikhailova N."/>
            <person name="Kerfeld C."/>
            <person name="Cannon G."/>
            <person name="Heinhort S."/>
        </authorList>
    </citation>
    <scope>NUCLEOTIDE SEQUENCE [LARGE SCALE GENOMIC DNA]</scope>
    <source>
        <strain evidence="13">ATCC 23641 / c2</strain>
    </source>
</reference>
<dbReference type="AlphaFoldDB" id="D0KWB6"/>
<feature type="binding site" evidence="8">
    <location>
        <begin position="233"/>
        <end position="237"/>
    </location>
    <ligand>
        <name>GTP</name>
        <dbReference type="ChEBI" id="CHEBI:37565"/>
        <label>2</label>
    </ligand>
</feature>
<dbReference type="STRING" id="555778.Hneap_2203"/>
<dbReference type="InterPro" id="IPR031166">
    <property type="entry name" value="G_ENGA"/>
</dbReference>
<dbReference type="Gene3D" id="3.40.50.300">
    <property type="entry name" value="P-loop containing nucleotide triphosphate hydrolases"/>
    <property type="match status" value="2"/>
</dbReference>
<evidence type="ECO:0000256" key="8">
    <source>
        <dbReference type="HAMAP-Rule" id="MF_00195"/>
    </source>
</evidence>
<dbReference type="InterPro" id="IPR006073">
    <property type="entry name" value="GTP-bd"/>
</dbReference>
<dbReference type="Pfam" id="PF14714">
    <property type="entry name" value="KH_dom-like"/>
    <property type="match status" value="1"/>
</dbReference>
<dbReference type="Pfam" id="PF01926">
    <property type="entry name" value="MMR_HSR1"/>
    <property type="match status" value="2"/>
</dbReference>
<name>D0KWB6_HALNC</name>
<dbReference type="PRINTS" id="PR00326">
    <property type="entry name" value="GTP1OBG"/>
</dbReference>
<gene>
    <name evidence="8" type="primary">der</name>
    <name evidence="12" type="ordered locus">Hneap_2203</name>
</gene>
<keyword evidence="13" id="KW-1185">Reference proteome</keyword>
<dbReference type="FunFam" id="3.40.50.300:FF:000040">
    <property type="entry name" value="GTPase Der"/>
    <property type="match status" value="1"/>
</dbReference>
<evidence type="ECO:0000259" key="11">
    <source>
        <dbReference type="PROSITE" id="PS51712"/>
    </source>
</evidence>
<feature type="domain" description="EngA-type G" evidence="11">
    <location>
        <begin position="180"/>
        <end position="353"/>
    </location>
</feature>
<dbReference type="PANTHER" id="PTHR43834">
    <property type="entry name" value="GTPASE DER"/>
    <property type="match status" value="1"/>
</dbReference>
<dbReference type="SUPFAM" id="SSF52540">
    <property type="entry name" value="P-loop containing nucleoside triphosphate hydrolases"/>
    <property type="match status" value="2"/>
</dbReference>
<dbReference type="FunFam" id="3.40.50.300:FF:000057">
    <property type="entry name" value="GTPase Der"/>
    <property type="match status" value="1"/>
</dbReference>
<dbReference type="InterPro" id="IPR016484">
    <property type="entry name" value="GTPase_Der"/>
</dbReference>
<dbReference type="NCBIfam" id="TIGR00231">
    <property type="entry name" value="small_GTP"/>
    <property type="match status" value="2"/>
</dbReference>
<dbReference type="InterPro" id="IPR027417">
    <property type="entry name" value="P-loop_NTPase"/>
</dbReference>
<dbReference type="FunFam" id="3.30.300.20:FF:000004">
    <property type="entry name" value="GTPase Der"/>
    <property type="match status" value="1"/>
</dbReference>
<feature type="domain" description="EngA-type G" evidence="11">
    <location>
        <begin position="3"/>
        <end position="166"/>
    </location>
</feature>
<keyword evidence="4" id="KW-0677">Repeat</keyword>
<protein>
    <recommendedName>
        <fullName evidence="2 8">GTPase Der</fullName>
    </recommendedName>
    <alternativeName>
        <fullName evidence="7 8">GTP-binding protein EngA</fullName>
    </alternativeName>
</protein>
<proteinExistence type="inferred from homology"/>
<evidence type="ECO:0000256" key="4">
    <source>
        <dbReference type="ARBA" id="ARBA00022737"/>
    </source>
</evidence>
<dbReference type="HAMAP" id="MF_00195">
    <property type="entry name" value="GTPase_Der"/>
    <property type="match status" value="1"/>
</dbReference>
<dbReference type="PANTHER" id="PTHR43834:SF6">
    <property type="entry name" value="GTPASE DER"/>
    <property type="match status" value="1"/>
</dbReference>
<evidence type="ECO:0000313" key="13">
    <source>
        <dbReference type="Proteomes" id="UP000009102"/>
    </source>
</evidence>
<dbReference type="HOGENOM" id="CLU_016077_5_1_6"/>
<dbReference type="InterPro" id="IPR003593">
    <property type="entry name" value="AAA+_ATPase"/>
</dbReference>
<evidence type="ECO:0000256" key="2">
    <source>
        <dbReference type="ARBA" id="ARBA00020953"/>
    </source>
</evidence>
<feature type="region of interest" description="Disordered" evidence="10">
    <location>
        <begin position="452"/>
        <end position="567"/>
    </location>
</feature>
<dbReference type="SMART" id="SM00382">
    <property type="entry name" value="AAA"/>
    <property type="match status" value="2"/>
</dbReference>
<evidence type="ECO:0000313" key="12">
    <source>
        <dbReference type="EMBL" id="ACX97019.1"/>
    </source>
</evidence>
<dbReference type="Gene3D" id="3.30.300.20">
    <property type="match status" value="1"/>
</dbReference>
<feature type="binding site" evidence="8">
    <location>
        <begin position="298"/>
        <end position="301"/>
    </location>
    <ligand>
        <name>GTP</name>
        <dbReference type="ChEBI" id="CHEBI:37565"/>
        <label>2</label>
    </ligand>
</feature>
<evidence type="ECO:0000256" key="5">
    <source>
        <dbReference type="ARBA" id="ARBA00022741"/>
    </source>
</evidence>
<dbReference type="eggNOG" id="COG1160">
    <property type="taxonomic scope" value="Bacteria"/>
</dbReference>
<dbReference type="InterPro" id="IPR032859">
    <property type="entry name" value="KH_dom-like"/>
</dbReference>
<keyword evidence="5 8" id="KW-0547">Nucleotide-binding</keyword>
<dbReference type="GO" id="GO:0043022">
    <property type="term" value="F:ribosome binding"/>
    <property type="evidence" value="ECO:0007669"/>
    <property type="project" value="TreeGrafter"/>
</dbReference>
<evidence type="ECO:0000256" key="6">
    <source>
        <dbReference type="ARBA" id="ARBA00023134"/>
    </source>
</evidence>